<dbReference type="InterPro" id="IPR036526">
    <property type="entry name" value="C-N_Hydrolase_sf"/>
</dbReference>
<protein>
    <submittedName>
        <fullName evidence="1">N-carbamoylputrescine amidase</fullName>
        <ecNumber evidence="1">3.5.1.53</ecNumber>
    </submittedName>
</protein>
<proteinExistence type="predicted"/>
<dbReference type="HOGENOM" id="CLU_2636884_0_0_9"/>
<dbReference type="EC" id="3.5.1.53" evidence="1"/>
<dbReference type="Proteomes" id="UP000000467">
    <property type="component" value="Chromosome"/>
</dbReference>
<evidence type="ECO:0000313" key="2">
    <source>
        <dbReference type="Proteomes" id="UP000000467"/>
    </source>
</evidence>
<evidence type="ECO:0000313" key="1">
    <source>
        <dbReference type="EMBL" id="AFV11094.1"/>
    </source>
</evidence>
<dbReference type="EMBL" id="CP003732">
    <property type="protein sequence ID" value="AFV11094.1"/>
    <property type="molecule type" value="Genomic_DNA"/>
</dbReference>
<dbReference type="KEGG" id="tpz:Tph_c08640"/>
<sequence length="77" mass="8446">MGSFIAGHTGEKVAEAGRDQEMILVAGFDLDGIEDRRAQWGIFRDRRPCMYGRILTCDGTSKAALMANRQAADPSIE</sequence>
<gene>
    <name evidence="1" type="ordered locus">Tph_c08640</name>
</gene>
<dbReference type="Gene3D" id="3.60.110.10">
    <property type="entry name" value="Carbon-nitrogen hydrolase"/>
    <property type="match status" value="1"/>
</dbReference>
<keyword evidence="1" id="KW-0378">Hydrolase</keyword>
<dbReference type="AlphaFoldDB" id="K4LSP4"/>
<reference evidence="1 2" key="1">
    <citation type="journal article" date="2012" name="BMC Genomics">
        <title>Genome-guided analysis of physiological and morphological traits of the fermentative acetate oxidizer Thermacetogenium phaeum.</title>
        <authorList>
            <person name="Oehler D."/>
            <person name="Poehlein A."/>
            <person name="Leimbach A."/>
            <person name="Muller N."/>
            <person name="Daniel R."/>
            <person name="Gottschalk G."/>
            <person name="Schink B."/>
        </authorList>
    </citation>
    <scope>NUCLEOTIDE SEQUENCE [LARGE SCALE GENOMIC DNA]</scope>
    <source>
        <strain evidence="2">ATCC BAA-254 / DSM 26808 / PB</strain>
    </source>
</reference>
<dbReference type="SUPFAM" id="SSF56317">
    <property type="entry name" value="Carbon-nitrogen hydrolase"/>
    <property type="match status" value="1"/>
</dbReference>
<accession>K4LSP4</accession>
<dbReference type="eggNOG" id="COG0388">
    <property type="taxonomic scope" value="Bacteria"/>
</dbReference>
<name>K4LSP4_THEPS</name>
<keyword evidence="2" id="KW-1185">Reference proteome</keyword>
<organism evidence="1 2">
    <name type="scientific">Thermacetogenium phaeum (strain ATCC BAA-254 / DSM 26808 / PB)</name>
    <dbReference type="NCBI Taxonomy" id="1089553"/>
    <lineage>
        <taxon>Bacteria</taxon>
        <taxon>Bacillati</taxon>
        <taxon>Bacillota</taxon>
        <taxon>Clostridia</taxon>
        <taxon>Thermoanaerobacterales</taxon>
        <taxon>Thermoanaerobacteraceae</taxon>
        <taxon>Thermacetogenium</taxon>
    </lineage>
</organism>
<dbReference type="GO" id="GO:0050126">
    <property type="term" value="F:N-carbamoylputrescine amidase activity"/>
    <property type="evidence" value="ECO:0007669"/>
    <property type="project" value="UniProtKB-EC"/>
</dbReference>